<organism evidence="1 2">
    <name type="scientific">Hyalomma asiaticum</name>
    <name type="common">Tick</name>
    <dbReference type="NCBI Taxonomy" id="266040"/>
    <lineage>
        <taxon>Eukaryota</taxon>
        <taxon>Metazoa</taxon>
        <taxon>Ecdysozoa</taxon>
        <taxon>Arthropoda</taxon>
        <taxon>Chelicerata</taxon>
        <taxon>Arachnida</taxon>
        <taxon>Acari</taxon>
        <taxon>Parasitiformes</taxon>
        <taxon>Ixodida</taxon>
        <taxon>Ixodoidea</taxon>
        <taxon>Ixodidae</taxon>
        <taxon>Hyalomminae</taxon>
        <taxon>Hyalomma</taxon>
    </lineage>
</organism>
<gene>
    <name evidence="1" type="ORF">HPB50_004684</name>
</gene>
<proteinExistence type="predicted"/>
<name>A0ACB7SVA4_HYAAI</name>
<reference evidence="1" key="1">
    <citation type="submission" date="2020-05" db="EMBL/GenBank/DDBJ databases">
        <title>Large-scale comparative analyses of tick genomes elucidate their genetic diversity and vector capacities.</title>
        <authorList>
            <person name="Jia N."/>
            <person name="Wang J."/>
            <person name="Shi W."/>
            <person name="Du L."/>
            <person name="Sun Y."/>
            <person name="Zhan W."/>
            <person name="Jiang J."/>
            <person name="Wang Q."/>
            <person name="Zhang B."/>
            <person name="Ji P."/>
            <person name="Sakyi L.B."/>
            <person name="Cui X."/>
            <person name="Yuan T."/>
            <person name="Jiang B."/>
            <person name="Yang W."/>
            <person name="Lam T.T.-Y."/>
            <person name="Chang Q."/>
            <person name="Ding S."/>
            <person name="Wang X."/>
            <person name="Zhu J."/>
            <person name="Ruan X."/>
            <person name="Zhao L."/>
            <person name="Wei J."/>
            <person name="Que T."/>
            <person name="Du C."/>
            <person name="Cheng J."/>
            <person name="Dai P."/>
            <person name="Han X."/>
            <person name="Huang E."/>
            <person name="Gao Y."/>
            <person name="Liu J."/>
            <person name="Shao H."/>
            <person name="Ye R."/>
            <person name="Li L."/>
            <person name="Wei W."/>
            <person name="Wang X."/>
            <person name="Wang C."/>
            <person name="Yang T."/>
            <person name="Huo Q."/>
            <person name="Li W."/>
            <person name="Guo W."/>
            <person name="Chen H."/>
            <person name="Zhou L."/>
            <person name="Ni X."/>
            <person name="Tian J."/>
            <person name="Zhou Y."/>
            <person name="Sheng Y."/>
            <person name="Liu T."/>
            <person name="Pan Y."/>
            <person name="Xia L."/>
            <person name="Li J."/>
            <person name="Zhao F."/>
            <person name="Cao W."/>
        </authorList>
    </citation>
    <scope>NUCLEOTIDE SEQUENCE</scope>
    <source>
        <strain evidence="1">Hyas-2018</strain>
    </source>
</reference>
<accession>A0ACB7SVA4</accession>
<keyword evidence="2" id="KW-1185">Reference proteome</keyword>
<evidence type="ECO:0000313" key="2">
    <source>
        <dbReference type="Proteomes" id="UP000821845"/>
    </source>
</evidence>
<evidence type="ECO:0000313" key="1">
    <source>
        <dbReference type="EMBL" id="KAH6937844.1"/>
    </source>
</evidence>
<sequence length="452" mass="48548">MGSLEHLTIALTILVASGMRSYAEAAAVPDEQGAARALNAKAKDFQDGTLSTKTLKWFPAHMGELNRQKPEIPDNLNERAHRVARRLTHRDTFRATDTNGVFRGRQDGQRSTASNGRGTNSSFGFLGGVVRDTQGNAEKVYNFVYGNADSVQQVARLYALMSIPVFQQQPTTRTKPATTTTTVTSASTTSSLTTTTTRTTTPPSTIANTSQETGTASTETGGSSEVFSRSSSPTSTTETPHETASTPVESSATVANTEAADWTTIKMPGASKTTYTDALITVTSTESHATDAFVTDGRETKSEETEDWSLSTITTGEDAHSASTESLPTVSPRTTESGQEWTPTVDPSGGTTLISKESSTAVTESTSEVLGTESTTMSPRKYSAEPLSTTTELVSWNERPSSRYPNLPYMPNPMRLPTGLDDFMGRIGAPKTTRRPWNLPSLSRPIHPKPLL</sequence>
<protein>
    <submittedName>
        <fullName evidence="1">Uncharacterized protein</fullName>
    </submittedName>
</protein>
<dbReference type="Proteomes" id="UP000821845">
    <property type="component" value="Chromosome 2"/>
</dbReference>
<dbReference type="EMBL" id="CM023482">
    <property type="protein sequence ID" value="KAH6937844.1"/>
    <property type="molecule type" value="Genomic_DNA"/>
</dbReference>
<comment type="caution">
    <text evidence="1">The sequence shown here is derived from an EMBL/GenBank/DDBJ whole genome shotgun (WGS) entry which is preliminary data.</text>
</comment>